<comment type="caution">
    <text evidence="2">The sequence shown here is derived from an EMBL/GenBank/DDBJ whole genome shotgun (WGS) entry which is preliminary data.</text>
</comment>
<dbReference type="Proteomes" id="UP000239522">
    <property type="component" value="Unassembled WGS sequence"/>
</dbReference>
<protein>
    <submittedName>
        <fullName evidence="2">Uncharacterized protein</fullName>
    </submittedName>
</protein>
<reference evidence="2 3" key="1">
    <citation type="submission" date="2016-11" db="EMBL/GenBank/DDBJ databases">
        <title>Trade-off between light-utilization and light-protection in marine flavobacteria.</title>
        <authorList>
            <person name="Kumagai Y."/>
        </authorList>
    </citation>
    <scope>NUCLEOTIDE SEQUENCE [LARGE SCALE GENOMIC DNA]</scope>
    <source>
        <strain evidence="2 3">ATCC 700397</strain>
    </source>
</reference>
<proteinExistence type="predicted"/>
<name>A0A2S7KYL7_9FLAO</name>
<keyword evidence="3" id="KW-1185">Reference proteome</keyword>
<accession>A0A2S7KYL7</accession>
<organism evidence="2 3">
    <name type="scientific">Polaribacter filamentus</name>
    <dbReference type="NCBI Taxonomy" id="53483"/>
    <lineage>
        <taxon>Bacteria</taxon>
        <taxon>Pseudomonadati</taxon>
        <taxon>Bacteroidota</taxon>
        <taxon>Flavobacteriia</taxon>
        <taxon>Flavobacteriales</taxon>
        <taxon>Flavobacteriaceae</taxon>
    </lineage>
</organism>
<dbReference type="AlphaFoldDB" id="A0A2S7KYL7"/>
<feature type="region of interest" description="Disordered" evidence="1">
    <location>
        <begin position="1"/>
        <end position="32"/>
    </location>
</feature>
<evidence type="ECO:0000256" key="1">
    <source>
        <dbReference type="SAM" id="MobiDB-lite"/>
    </source>
</evidence>
<sequence length="89" mass="9795">MLVTNTTSCSSSSDEPESPILVIPDEEQEPEGPTVFDEANSVYKAYTGLVMAGYQGWFSAEGDDSNWGWNHYKNTQYGGFTSSCSSIYM</sequence>
<evidence type="ECO:0000313" key="3">
    <source>
        <dbReference type="Proteomes" id="UP000239522"/>
    </source>
</evidence>
<dbReference type="EMBL" id="MQUA01000013">
    <property type="protein sequence ID" value="PQB07711.1"/>
    <property type="molecule type" value="Genomic_DNA"/>
</dbReference>
<evidence type="ECO:0000313" key="2">
    <source>
        <dbReference type="EMBL" id="PQB07711.1"/>
    </source>
</evidence>
<gene>
    <name evidence="2" type="ORF">BST83_11490</name>
</gene>